<dbReference type="InterPro" id="IPR027417">
    <property type="entry name" value="P-loop_NTPase"/>
</dbReference>
<dbReference type="Gene3D" id="3.40.50.300">
    <property type="entry name" value="P-loop containing nucleotide triphosphate hydrolases"/>
    <property type="match status" value="1"/>
</dbReference>
<protein>
    <submittedName>
        <fullName evidence="1">AAA family ATPase</fullName>
    </submittedName>
</protein>
<gene>
    <name evidence="1" type="ORF">GCM10009777_09250</name>
</gene>
<dbReference type="EMBL" id="BAAAOH010000001">
    <property type="protein sequence ID" value="GAA1978259.1"/>
    <property type="molecule type" value="Genomic_DNA"/>
</dbReference>
<name>A0ABN2S0R1_9MICO</name>
<dbReference type="RefSeq" id="WP_344058980.1">
    <property type="nucleotide sequence ID" value="NZ_BAAAOH010000001.1"/>
</dbReference>
<keyword evidence="2" id="KW-1185">Reference proteome</keyword>
<sequence>MHPPAVSVIEQIHAVVLAAEVPGIRLVGVDGPGGSGKSTIARELSDAFGWPIVEIDDFLSWVSLDRWWPRFESEVIAPLLAGRSIRYQVRDWAGDEFGEGLGGWKGLAWSPIVIIEGIGSTRTAVAGSLACRVWVDAPPSDRLERGLVRDGESHRDLWERYMADETRFFAADHTVDRADVRIDTGRR</sequence>
<comment type="caution">
    <text evidence="1">The sequence shown here is derived from an EMBL/GenBank/DDBJ whole genome shotgun (WGS) entry which is preliminary data.</text>
</comment>
<dbReference type="SUPFAM" id="SSF52540">
    <property type="entry name" value="P-loop containing nucleoside triphosphate hydrolases"/>
    <property type="match status" value="1"/>
</dbReference>
<evidence type="ECO:0000313" key="2">
    <source>
        <dbReference type="Proteomes" id="UP001500326"/>
    </source>
</evidence>
<organism evidence="1 2">
    <name type="scientific">Microbacterium pumilum</name>
    <dbReference type="NCBI Taxonomy" id="344165"/>
    <lineage>
        <taxon>Bacteria</taxon>
        <taxon>Bacillati</taxon>
        <taxon>Actinomycetota</taxon>
        <taxon>Actinomycetes</taxon>
        <taxon>Micrococcales</taxon>
        <taxon>Microbacteriaceae</taxon>
        <taxon>Microbacterium</taxon>
    </lineage>
</organism>
<accession>A0ABN2S0R1</accession>
<reference evidence="1 2" key="1">
    <citation type="journal article" date="2019" name="Int. J. Syst. Evol. Microbiol.">
        <title>The Global Catalogue of Microorganisms (GCM) 10K type strain sequencing project: providing services to taxonomists for standard genome sequencing and annotation.</title>
        <authorList>
            <consortium name="The Broad Institute Genomics Platform"/>
            <consortium name="The Broad Institute Genome Sequencing Center for Infectious Disease"/>
            <person name="Wu L."/>
            <person name="Ma J."/>
        </authorList>
    </citation>
    <scope>NUCLEOTIDE SEQUENCE [LARGE SCALE GENOMIC DNA]</scope>
    <source>
        <strain evidence="1 2">JCM 14902</strain>
    </source>
</reference>
<dbReference type="Proteomes" id="UP001500326">
    <property type="component" value="Unassembled WGS sequence"/>
</dbReference>
<proteinExistence type="predicted"/>
<evidence type="ECO:0000313" key="1">
    <source>
        <dbReference type="EMBL" id="GAA1978259.1"/>
    </source>
</evidence>